<dbReference type="Proteomes" id="UP000054018">
    <property type="component" value="Unassembled WGS sequence"/>
</dbReference>
<accession>A0A0C9Z7I9</accession>
<dbReference type="InterPro" id="IPR036964">
    <property type="entry name" value="RASGEF_cat_dom_sf"/>
</dbReference>
<feature type="domain" description="N-terminal Ras-GEF" evidence="8">
    <location>
        <begin position="795"/>
        <end position="926"/>
    </location>
</feature>
<dbReference type="GO" id="GO:0005886">
    <property type="term" value="C:plasma membrane"/>
    <property type="evidence" value="ECO:0007669"/>
    <property type="project" value="TreeGrafter"/>
</dbReference>
<dbReference type="PROSITE" id="PS50212">
    <property type="entry name" value="RASGEF_NTER"/>
    <property type="match status" value="1"/>
</dbReference>
<dbReference type="CDD" id="cd06224">
    <property type="entry name" value="REM"/>
    <property type="match status" value="1"/>
</dbReference>
<dbReference type="InterPro" id="IPR023578">
    <property type="entry name" value="Ras_GEF_dom_sf"/>
</dbReference>
<evidence type="ECO:0000259" key="6">
    <source>
        <dbReference type="PROSITE" id="PS50002"/>
    </source>
</evidence>
<dbReference type="InterPro" id="IPR001895">
    <property type="entry name" value="RASGEF_cat_dom"/>
</dbReference>
<dbReference type="PROSITE" id="PS00720">
    <property type="entry name" value="RASGEF"/>
    <property type="match status" value="1"/>
</dbReference>
<evidence type="ECO:0000256" key="4">
    <source>
        <dbReference type="PROSITE-ProRule" id="PRU00192"/>
    </source>
</evidence>
<organism evidence="9 10">
    <name type="scientific">Pisolithus microcarpus 441</name>
    <dbReference type="NCBI Taxonomy" id="765257"/>
    <lineage>
        <taxon>Eukaryota</taxon>
        <taxon>Fungi</taxon>
        <taxon>Dikarya</taxon>
        <taxon>Basidiomycota</taxon>
        <taxon>Agaricomycotina</taxon>
        <taxon>Agaricomycetes</taxon>
        <taxon>Agaricomycetidae</taxon>
        <taxon>Boletales</taxon>
        <taxon>Sclerodermatineae</taxon>
        <taxon>Pisolithaceae</taxon>
        <taxon>Pisolithus</taxon>
    </lineage>
</organism>
<evidence type="ECO:0000256" key="3">
    <source>
        <dbReference type="PROSITE-ProRule" id="PRU00168"/>
    </source>
</evidence>
<dbReference type="Gene3D" id="1.20.870.10">
    <property type="entry name" value="Son of sevenless (SoS) protein Chain: S domain 1"/>
    <property type="match status" value="1"/>
</dbReference>
<reference evidence="9 10" key="1">
    <citation type="submission" date="2014-04" db="EMBL/GenBank/DDBJ databases">
        <authorList>
            <consortium name="DOE Joint Genome Institute"/>
            <person name="Kuo A."/>
            <person name="Kohler A."/>
            <person name="Costa M.D."/>
            <person name="Nagy L.G."/>
            <person name="Floudas D."/>
            <person name="Copeland A."/>
            <person name="Barry K.W."/>
            <person name="Cichocki N."/>
            <person name="Veneault-Fourrey C."/>
            <person name="LaButti K."/>
            <person name="Lindquist E.A."/>
            <person name="Lipzen A."/>
            <person name="Lundell T."/>
            <person name="Morin E."/>
            <person name="Murat C."/>
            <person name="Sun H."/>
            <person name="Tunlid A."/>
            <person name="Henrissat B."/>
            <person name="Grigoriev I.V."/>
            <person name="Hibbett D.S."/>
            <person name="Martin F."/>
            <person name="Nordberg H.P."/>
            <person name="Cantor M.N."/>
            <person name="Hua S.X."/>
        </authorList>
    </citation>
    <scope>NUCLEOTIDE SEQUENCE [LARGE SCALE GENOMIC DNA]</scope>
    <source>
        <strain evidence="9 10">441</strain>
    </source>
</reference>
<evidence type="ECO:0000259" key="7">
    <source>
        <dbReference type="PROSITE" id="PS50009"/>
    </source>
</evidence>
<dbReference type="CDD" id="cd00155">
    <property type="entry name" value="RasGEF"/>
    <property type="match status" value="1"/>
</dbReference>
<feature type="region of interest" description="Disordered" evidence="5">
    <location>
        <begin position="362"/>
        <end position="394"/>
    </location>
</feature>
<feature type="compositionally biased region" description="Low complexity" evidence="5">
    <location>
        <begin position="45"/>
        <end position="71"/>
    </location>
</feature>
<feature type="domain" description="SH3" evidence="6">
    <location>
        <begin position="104"/>
        <end position="165"/>
    </location>
</feature>
<dbReference type="PANTHER" id="PTHR23113:SF354">
    <property type="entry name" value="BUD SITE SELECTION PROTEIN 5"/>
    <property type="match status" value="1"/>
</dbReference>
<dbReference type="Pfam" id="PF00617">
    <property type="entry name" value="RasGEF"/>
    <property type="match status" value="1"/>
</dbReference>
<feature type="compositionally biased region" description="Polar residues" evidence="5">
    <location>
        <begin position="1"/>
        <end position="40"/>
    </location>
</feature>
<feature type="region of interest" description="Disordered" evidence="5">
    <location>
        <begin position="935"/>
        <end position="955"/>
    </location>
</feature>
<dbReference type="PROSITE" id="PS50002">
    <property type="entry name" value="SH3"/>
    <property type="match status" value="1"/>
</dbReference>
<dbReference type="STRING" id="765257.A0A0C9Z7I9"/>
<dbReference type="Gene3D" id="1.10.840.10">
    <property type="entry name" value="Ras guanine-nucleotide exchange factors catalytic domain"/>
    <property type="match status" value="1"/>
</dbReference>
<dbReference type="CDD" id="cd11883">
    <property type="entry name" value="SH3_Sdc25"/>
    <property type="match status" value="1"/>
</dbReference>
<feature type="domain" description="Ras-GEF" evidence="7">
    <location>
        <begin position="984"/>
        <end position="1220"/>
    </location>
</feature>
<protein>
    <recommendedName>
        <fullName evidence="11">Ras GEF</fullName>
    </recommendedName>
</protein>
<dbReference type="InterPro" id="IPR001452">
    <property type="entry name" value="SH3_domain"/>
</dbReference>
<feature type="region of interest" description="Disordered" evidence="5">
    <location>
        <begin position="433"/>
        <end position="487"/>
    </location>
</feature>
<dbReference type="HOGENOM" id="CLU_002116_0_0_1"/>
<feature type="region of interest" description="Disordered" evidence="5">
    <location>
        <begin position="1"/>
        <end position="98"/>
    </location>
</feature>
<evidence type="ECO:0000256" key="1">
    <source>
        <dbReference type="ARBA" id="ARBA00022443"/>
    </source>
</evidence>
<keyword evidence="10" id="KW-1185">Reference proteome</keyword>
<dbReference type="PROSITE" id="PS50009">
    <property type="entry name" value="RASGEF_CAT"/>
    <property type="match status" value="1"/>
</dbReference>
<feature type="region of interest" description="Disordered" evidence="5">
    <location>
        <begin position="695"/>
        <end position="727"/>
    </location>
</feature>
<reference evidence="10" key="2">
    <citation type="submission" date="2015-01" db="EMBL/GenBank/DDBJ databases">
        <title>Evolutionary Origins and Diversification of the Mycorrhizal Mutualists.</title>
        <authorList>
            <consortium name="DOE Joint Genome Institute"/>
            <consortium name="Mycorrhizal Genomics Consortium"/>
            <person name="Kohler A."/>
            <person name="Kuo A."/>
            <person name="Nagy L.G."/>
            <person name="Floudas D."/>
            <person name="Copeland A."/>
            <person name="Barry K.W."/>
            <person name="Cichocki N."/>
            <person name="Veneault-Fourrey C."/>
            <person name="LaButti K."/>
            <person name="Lindquist E.A."/>
            <person name="Lipzen A."/>
            <person name="Lundell T."/>
            <person name="Morin E."/>
            <person name="Murat C."/>
            <person name="Riley R."/>
            <person name="Ohm R."/>
            <person name="Sun H."/>
            <person name="Tunlid A."/>
            <person name="Henrissat B."/>
            <person name="Grigoriev I.V."/>
            <person name="Hibbett D.S."/>
            <person name="Martin F."/>
        </authorList>
    </citation>
    <scope>NUCLEOTIDE SEQUENCE [LARGE SCALE GENOMIC DNA]</scope>
    <source>
        <strain evidence="10">441</strain>
    </source>
</reference>
<dbReference type="OrthoDB" id="28357at2759"/>
<evidence type="ECO:0000259" key="8">
    <source>
        <dbReference type="PROSITE" id="PS50212"/>
    </source>
</evidence>
<dbReference type="PANTHER" id="PTHR23113">
    <property type="entry name" value="GUANINE NUCLEOTIDE EXCHANGE FACTOR"/>
    <property type="match status" value="1"/>
</dbReference>
<dbReference type="Pfam" id="PF00618">
    <property type="entry name" value="RasGEF_N"/>
    <property type="match status" value="1"/>
</dbReference>
<keyword evidence="2 3" id="KW-0344">Guanine-nucleotide releasing factor</keyword>
<dbReference type="InterPro" id="IPR036028">
    <property type="entry name" value="SH3-like_dom_sf"/>
</dbReference>
<dbReference type="SMART" id="SM00326">
    <property type="entry name" value="SH3"/>
    <property type="match status" value="1"/>
</dbReference>
<evidence type="ECO:0008006" key="11">
    <source>
        <dbReference type="Google" id="ProtNLM"/>
    </source>
</evidence>
<evidence type="ECO:0000256" key="5">
    <source>
        <dbReference type="SAM" id="MobiDB-lite"/>
    </source>
</evidence>
<feature type="region of interest" description="Disordered" evidence="5">
    <location>
        <begin position="173"/>
        <end position="208"/>
    </location>
</feature>
<proteinExistence type="predicted"/>
<dbReference type="PRINTS" id="PR00452">
    <property type="entry name" value="SH3DOMAIN"/>
</dbReference>
<sequence length="1249" mass="137322">MSTSRLHINTNVHRGTPLASQQRSAGPSDTLSQTLQPQNRTRARSGSLASTSSSLSVESPAPSSSTSSSSVHLPHTAQEREDAHVTVSNPASPSADETMRIQPVASEFVLALHDFTPHQQNATCLSFRAGQVIHVLNKDSSGWWDGELDGQRGWFPSNYVSADEGVISLADDFPHPQKMRHGHTSSSASAASWATTPSRGSSRKDHRPLVMETLGSDITSYCPPLMVNLLHSLSLLQSAVRSNRIAHFQPSTACIISCVRSILSVVECLRRDAPLLKQFPLLAAERKHVLSSLADLVSQAKKASDEGDDEDIRDVEIEGMLKLGGQVFSQVRRFLAVAVQCGIELPEKAQVSQCGDSSATTLEVGAGPADISEPLSTPPKFATPPKPSSQRDGDSLLKKAMRTKSLSDFRSQRRFATYRESDSSVVPLLSHGVARSRSKRDQYEPYDRTTSSRHKAWMSVSSTSSSSSSSSAESPKPISNHHFPTGPTTSAEIMEALKHTNDGYLSVVSAFIGHAFSHSRSSHASSTGHMYDLVQEIGEMAYKLLTIAEVVIRHPSVPPHKVNNLKLARDSLYNVTTSLAESVRQLTMPLPPDVTDDAERDSLVRSATEAHKAGADCFSAVKICLSRTSSQQQFIIELPSMSHSNPAPFTLANFPSHPVAVAPLSDLCTGPVDEDLTIHPPTQPFHSPQLLDQIRETSSDSSDDTSLSKSPDGSQDTARTSLDEQCSEAGSGTNLGVFADTASSSCVQLAYDVDAFRRGTPDTLVDGVGSDETSLITLEVKRKPLGRDLDVIYNSDGHLVAASLDALVEKMTPQDSIVDAAFSAVFFLTFRLFCSPVELVHAIIDRYNIVPPPNMSKEDVFAWERFKETPIRLRVSNFVKTWLELYWRSGVDDPALPHLATFTREALQPYFPGPCQRILTLIEIRKDANSEVISPKSERARDPGMSINPPTFSPSEIPRPTMTKTLLASLRSKHFESVSVTDFDALELARQLTIMECQLYCAIQPEEILETGQEGAKPPIHVKAVSSLSTVITGWVAENILNEHDLKKRTTLVKFFIKLADRCTFLNNFSTPRSILAALDSSTVSRLHQTWSGVPQKNKGQLESLRRLADHSRNYHEYRSRLRNTAPPAVPFLGLYLTDVTFCREGNPSYRDGPSGKKLLNFNKYHKLARIVQDMQRFQVPYNLKQIPEVQDYLSVAFENSKHHGGLEDLYRRSLLVEPKQPADSLPTGDMRHLFNWATRSQAQQPTSA</sequence>
<dbReference type="FunFam" id="2.30.30.40:FF:000072">
    <property type="entry name" value="Unconventional Myosin IB"/>
    <property type="match status" value="1"/>
</dbReference>
<dbReference type="SUPFAM" id="SSF48366">
    <property type="entry name" value="Ras GEF"/>
    <property type="match status" value="1"/>
</dbReference>
<feature type="compositionally biased region" description="Polar residues" evidence="5">
    <location>
        <begin position="713"/>
        <end position="727"/>
    </location>
</feature>
<feature type="compositionally biased region" description="Low complexity" evidence="5">
    <location>
        <begin position="184"/>
        <end position="198"/>
    </location>
</feature>
<keyword evidence="1 4" id="KW-0728">SH3 domain</keyword>
<feature type="compositionally biased region" description="Low complexity" evidence="5">
    <location>
        <begin position="459"/>
        <end position="474"/>
    </location>
</feature>
<dbReference type="SMART" id="SM00147">
    <property type="entry name" value="RasGEF"/>
    <property type="match status" value="1"/>
</dbReference>
<dbReference type="SMART" id="SM00229">
    <property type="entry name" value="RasGEFN"/>
    <property type="match status" value="1"/>
</dbReference>
<dbReference type="AlphaFoldDB" id="A0A0C9Z7I9"/>
<dbReference type="InterPro" id="IPR008937">
    <property type="entry name" value="Ras-like_GEF"/>
</dbReference>
<dbReference type="EMBL" id="KN833807">
    <property type="protein sequence ID" value="KIK18367.1"/>
    <property type="molecule type" value="Genomic_DNA"/>
</dbReference>
<evidence type="ECO:0000256" key="2">
    <source>
        <dbReference type="ARBA" id="ARBA00022658"/>
    </source>
</evidence>
<dbReference type="SUPFAM" id="SSF50044">
    <property type="entry name" value="SH3-domain"/>
    <property type="match status" value="1"/>
</dbReference>
<dbReference type="Pfam" id="PF25006">
    <property type="entry name" value="DUF7783"/>
    <property type="match status" value="1"/>
</dbReference>
<evidence type="ECO:0000313" key="9">
    <source>
        <dbReference type="EMBL" id="KIK18367.1"/>
    </source>
</evidence>
<dbReference type="GO" id="GO:0005085">
    <property type="term" value="F:guanyl-nucleotide exchange factor activity"/>
    <property type="evidence" value="ECO:0007669"/>
    <property type="project" value="UniProtKB-KW"/>
</dbReference>
<dbReference type="GO" id="GO:0007265">
    <property type="term" value="P:Ras protein signal transduction"/>
    <property type="evidence" value="ECO:0007669"/>
    <property type="project" value="TreeGrafter"/>
</dbReference>
<dbReference type="InterPro" id="IPR019804">
    <property type="entry name" value="Ras_G-nucl-exch_fac_CS"/>
</dbReference>
<name>A0A0C9Z7I9_9AGAM</name>
<dbReference type="Gene3D" id="2.30.30.40">
    <property type="entry name" value="SH3 Domains"/>
    <property type="match status" value="1"/>
</dbReference>
<dbReference type="InterPro" id="IPR000651">
    <property type="entry name" value="Ras-like_Gua-exchang_fac_N"/>
</dbReference>
<gene>
    <name evidence="9" type="ORF">PISMIDRAFT_109597</name>
</gene>
<dbReference type="InterPro" id="IPR056685">
    <property type="entry name" value="DUF7783"/>
</dbReference>
<evidence type="ECO:0000313" key="10">
    <source>
        <dbReference type="Proteomes" id="UP000054018"/>
    </source>
</evidence>
<dbReference type="Pfam" id="PF07653">
    <property type="entry name" value="SH3_2"/>
    <property type="match status" value="1"/>
</dbReference>